<feature type="binding site" evidence="7">
    <location>
        <position position="447"/>
    </location>
    <ligand>
        <name>substrate</name>
    </ligand>
</feature>
<dbReference type="CDD" id="cd14791">
    <property type="entry name" value="GH36"/>
    <property type="match status" value="1"/>
</dbReference>
<feature type="domain" description="Glycosyl hydrolase family 36 C-terminal" evidence="8">
    <location>
        <begin position="651"/>
        <end position="726"/>
    </location>
</feature>
<evidence type="ECO:0000313" key="10">
    <source>
        <dbReference type="EMBL" id="GID14128.1"/>
    </source>
</evidence>
<sequence length="731" mass="81199">MKQGSGDVNVQTSRGGEQVGIAYDETHRVWLLRTPHSAYAVACPSSVTVHHQEIPDPLLHVYWGEPVTLADAVHIGTVKRQRWSRRGFESPLDGAEEYPVRGGIRFGRAALAARFGATRSIEWRLVGSNTTRDGDTHQLTVEFADGPLHLALHYRIRADTDVIERWAVVTNTGDTPIELDRFDSATWTVPEADEYRLSHLSGRWSAETQLRHQILTDGEFVIGSRRGTTSHQANPWYAIDDGSATEESGTVYSGALAWSGVWQLATQKLSHGGVQVLGGVGHDGFGPYRLAPGESLTAPVFAGLYTADGFGGASRAWHAYQLRHVMPNPDADRPVLYNSWEATGFDVNEENQKALAARAASIGCELFVMDDGWFGARVDDHAGLGDWTVNPERFPNGLAPLIDEVHRLGMDFGIWVEPEMVNPDSDLYREHPDWVYHFADRTRHTMRNQLVLNLARPDVADWLYDRIDALLSDHDIQFVKWDMNRPFTEAGWPAETDNPERLWLDHVHNLYAVLDRLRAKHPGVAFESCSGGGARIDMGILARTDQVWTSDNTDAPDRLIIQHGYSQVYPARAMSCWVTDVPNFLDPRTVPLRYRFHAAMAGVLGVGGDLSEWSDADLAEATDLIAEYKTVRTIVQHGQLYRLRPPSPGLSAVQYVAPDRSEAVVLAYLGAQRFGERPPLLRLAGLDPHARYRVDGVDDPLTGAALHGFGLPLRLNGDYDSTLLHLTRVGD</sequence>
<comment type="caution">
    <text evidence="10">The sequence shown here is derived from an EMBL/GenBank/DDBJ whole genome shotgun (WGS) entry which is preliminary data.</text>
</comment>
<feature type="binding site" evidence="7">
    <location>
        <position position="204"/>
    </location>
    <ligand>
        <name>substrate</name>
    </ligand>
</feature>
<dbReference type="InterPro" id="IPR038417">
    <property type="entry name" value="Alpga-gal_N_sf"/>
</dbReference>
<evidence type="ECO:0000259" key="9">
    <source>
        <dbReference type="Pfam" id="PF16875"/>
    </source>
</evidence>
<dbReference type="PANTHER" id="PTHR43053:SF3">
    <property type="entry name" value="ALPHA-GALACTOSIDASE C-RELATED"/>
    <property type="match status" value="1"/>
</dbReference>
<comment type="similarity">
    <text evidence="5">Belongs to the glycosyl hydrolase.</text>
</comment>
<dbReference type="Gene3D" id="3.20.20.70">
    <property type="entry name" value="Aldolase class I"/>
    <property type="match status" value="1"/>
</dbReference>
<dbReference type="InterPro" id="IPR002252">
    <property type="entry name" value="Glyco_hydro_36"/>
</dbReference>
<dbReference type="GO" id="GO:0004557">
    <property type="term" value="F:alpha-galactosidase activity"/>
    <property type="evidence" value="ECO:0007669"/>
    <property type="project" value="UniProtKB-UniRule"/>
</dbReference>
<comment type="catalytic activity">
    <reaction evidence="1 5">
        <text>Hydrolysis of terminal, non-reducing alpha-D-galactose residues in alpha-D-galactosides, including galactose oligosaccharides, galactomannans and galactolipids.</text>
        <dbReference type="EC" id="3.2.1.22"/>
    </reaction>
</comment>
<evidence type="ECO:0000256" key="2">
    <source>
        <dbReference type="ARBA" id="ARBA00012755"/>
    </source>
</evidence>
<dbReference type="Pfam" id="PF02065">
    <property type="entry name" value="Melibiase"/>
    <property type="match status" value="1"/>
</dbReference>
<dbReference type="Pfam" id="PF16874">
    <property type="entry name" value="Glyco_hydro_36C"/>
    <property type="match status" value="1"/>
</dbReference>
<feature type="binding site" evidence="7">
    <location>
        <position position="529"/>
    </location>
    <ligand>
        <name>substrate</name>
    </ligand>
</feature>
<keyword evidence="3 5" id="KW-0378">Hydrolase</keyword>
<evidence type="ECO:0000256" key="1">
    <source>
        <dbReference type="ARBA" id="ARBA00001255"/>
    </source>
</evidence>
<reference evidence="10" key="1">
    <citation type="submission" date="2021-01" db="EMBL/GenBank/DDBJ databases">
        <title>Whole genome shotgun sequence of Actinocatenispora rupis NBRC 107355.</title>
        <authorList>
            <person name="Komaki H."/>
            <person name="Tamura T."/>
        </authorList>
    </citation>
    <scope>NUCLEOTIDE SEQUENCE</scope>
    <source>
        <strain evidence="10">NBRC 107355</strain>
    </source>
</reference>
<evidence type="ECO:0000256" key="7">
    <source>
        <dbReference type="PIRSR" id="PIRSR005536-2"/>
    </source>
</evidence>
<dbReference type="EC" id="3.2.1.22" evidence="2 5"/>
<protein>
    <recommendedName>
        <fullName evidence="2 5">Alpha-galactosidase</fullName>
        <ecNumber evidence="2 5">3.2.1.22</ecNumber>
    </recommendedName>
</protein>
<keyword evidence="4 5" id="KW-0326">Glycosidase</keyword>
<evidence type="ECO:0000256" key="3">
    <source>
        <dbReference type="ARBA" id="ARBA00022801"/>
    </source>
</evidence>
<dbReference type="EMBL" id="BOMB01000029">
    <property type="protein sequence ID" value="GID14128.1"/>
    <property type="molecule type" value="Genomic_DNA"/>
</dbReference>
<dbReference type="InterPro" id="IPR013785">
    <property type="entry name" value="Aldolase_TIM"/>
</dbReference>
<dbReference type="InterPro" id="IPR031705">
    <property type="entry name" value="Glyco_hydro_36_C"/>
</dbReference>
<feature type="active site" description="Nucleophile" evidence="6">
    <location>
        <position position="482"/>
    </location>
</feature>
<dbReference type="Gene3D" id="2.60.40.1180">
    <property type="entry name" value="Golgi alpha-mannosidase II"/>
    <property type="match status" value="1"/>
</dbReference>
<dbReference type="Proteomes" id="UP000612808">
    <property type="component" value="Unassembled WGS sequence"/>
</dbReference>
<dbReference type="InterPro" id="IPR017853">
    <property type="entry name" value="GH"/>
</dbReference>
<name>A0A8J3JDU1_9ACTN</name>
<evidence type="ECO:0000259" key="8">
    <source>
        <dbReference type="Pfam" id="PF16874"/>
    </source>
</evidence>
<dbReference type="PRINTS" id="PR00743">
    <property type="entry name" value="GLHYDRLASE36"/>
</dbReference>
<feature type="binding site" evidence="7">
    <location>
        <position position="551"/>
    </location>
    <ligand>
        <name>substrate</name>
    </ligand>
</feature>
<dbReference type="InterPro" id="IPR031704">
    <property type="entry name" value="Glyco_hydro_36_N"/>
</dbReference>
<dbReference type="AlphaFoldDB" id="A0A8J3JDU1"/>
<evidence type="ECO:0000256" key="4">
    <source>
        <dbReference type="ARBA" id="ARBA00023295"/>
    </source>
</evidence>
<dbReference type="InterPro" id="IPR050985">
    <property type="entry name" value="Alpha-glycosidase_related"/>
</dbReference>
<evidence type="ECO:0000313" key="11">
    <source>
        <dbReference type="Proteomes" id="UP000612808"/>
    </source>
</evidence>
<evidence type="ECO:0000256" key="5">
    <source>
        <dbReference type="PIRNR" id="PIRNR005536"/>
    </source>
</evidence>
<dbReference type="SUPFAM" id="SSF51445">
    <property type="entry name" value="(Trans)glycosidases"/>
    <property type="match status" value="1"/>
</dbReference>
<accession>A0A8J3JDU1</accession>
<evidence type="ECO:0000256" key="6">
    <source>
        <dbReference type="PIRSR" id="PIRSR005536-1"/>
    </source>
</evidence>
<gene>
    <name evidence="10" type="primary">galA</name>
    <name evidence="10" type="ORF">Aru02nite_50170</name>
</gene>
<feature type="domain" description="Glycosyl hydrolase family 36 N-terminal" evidence="9">
    <location>
        <begin position="58"/>
        <end position="291"/>
    </location>
</feature>
<feature type="active site" description="Proton donor" evidence="6">
    <location>
        <position position="551"/>
    </location>
</feature>
<dbReference type="GO" id="GO:0016052">
    <property type="term" value="P:carbohydrate catabolic process"/>
    <property type="evidence" value="ECO:0007669"/>
    <property type="project" value="InterPro"/>
</dbReference>
<dbReference type="PANTHER" id="PTHR43053">
    <property type="entry name" value="GLYCOSIDASE FAMILY 31"/>
    <property type="match status" value="1"/>
</dbReference>
<feature type="binding site" evidence="7">
    <location>
        <begin position="370"/>
        <end position="371"/>
    </location>
    <ligand>
        <name>substrate</name>
    </ligand>
</feature>
<keyword evidence="11" id="KW-1185">Reference proteome</keyword>
<dbReference type="FunFam" id="3.20.20.70:FF:000118">
    <property type="entry name" value="Alpha-galactosidase"/>
    <property type="match status" value="1"/>
</dbReference>
<organism evidence="10 11">
    <name type="scientific">Actinocatenispora rupis</name>
    <dbReference type="NCBI Taxonomy" id="519421"/>
    <lineage>
        <taxon>Bacteria</taxon>
        <taxon>Bacillati</taxon>
        <taxon>Actinomycetota</taxon>
        <taxon>Actinomycetes</taxon>
        <taxon>Micromonosporales</taxon>
        <taxon>Micromonosporaceae</taxon>
        <taxon>Actinocatenispora</taxon>
    </lineage>
</organism>
<dbReference type="InterPro" id="IPR013780">
    <property type="entry name" value="Glyco_hydro_b"/>
</dbReference>
<dbReference type="PIRSF" id="PIRSF005536">
    <property type="entry name" value="Agal"/>
    <property type="match status" value="1"/>
</dbReference>
<feature type="binding site" evidence="7">
    <location>
        <begin position="480"/>
        <end position="484"/>
    </location>
    <ligand>
        <name>substrate</name>
    </ligand>
</feature>
<proteinExistence type="inferred from homology"/>
<dbReference type="Gene3D" id="2.70.98.60">
    <property type="entry name" value="alpha-galactosidase from lactobacil brevis"/>
    <property type="match status" value="1"/>
</dbReference>
<dbReference type="Pfam" id="PF16875">
    <property type="entry name" value="Glyco_hydro_36N"/>
    <property type="match status" value="1"/>
</dbReference>